<dbReference type="EMBL" id="MU006592">
    <property type="protein sequence ID" value="KAF2744031.1"/>
    <property type="molecule type" value="Genomic_DNA"/>
</dbReference>
<feature type="compositionally biased region" description="Basic and acidic residues" evidence="1">
    <location>
        <begin position="758"/>
        <end position="786"/>
    </location>
</feature>
<feature type="compositionally biased region" description="Polar residues" evidence="1">
    <location>
        <begin position="815"/>
        <end position="834"/>
    </location>
</feature>
<feature type="region of interest" description="Disordered" evidence="1">
    <location>
        <begin position="587"/>
        <end position="613"/>
    </location>
</feature>
<keyword evidence="3" id="KW-1185">Reference proteome</keyword>
<dbReference type="Proteomes" id="UP000799440">
    <property type="component" value="Unassembled WGS sequence"/>
</dbReference>
<name>A0A6A6V3Z3_9PLEO</name>
<evidence type="ECO:0000256" key="1">
    <source>
        <dbReference type="SAM" id="MobiDB-lite"/>
    </source>
</evidence>
<feature type="region of interest" description="Disordered" evidence="1">
    <location>
        <begin position="112"/>
        <end position="162"/>
    </location>
</feature>
<dbReference type="AlphaFoldDB" id="A0A6A6V3Z3"/>
<feature type="region of interest" description="Disordered" evidence="1">
    <location>
        <begin position="758"/>
        <end position="847"/>
    </location>
</feature>
<evidence type="ECO:0000313" key="2">
    <source>
        <dbReference type="EMBL" id="KAF2744031.1"/>
    </source>
</evidence>
<feature type="region of interest" description="Disordered" evidence="1">
    <location>
        <begin position="626"/>
        <end position="730"/>
    </location>
</feature>
<feature type="compositionally biased region" description="Polar residues" evidence="1">
    <location>
        <begin position="123"/>
        <end position="153"/>
    </location>
</feature>
<organism evidence="2 3">
    <name type="scientific">Sporormia fimetaria CBS 119925</name>
    <dbReference type="NCBI Taxonomy" id="1340428"/>
    <lineage>
        <taxon>Eukaryota</taxon>
        <taxon>Fungi</taxon>
        <taxon>Dikarya</taxon>
        <taxon>Ascomycota</taxon>
        <taxon>Pezizomycotina</taxon>
        <taxon>Dothideomycetes</taxon>
        <taxon>Pleosporomycetidae</taxon>
        <taxon>Pleosporales</taxon>
        <taxon>Sporormiaceae</taxon>
        <taxon>Sporormia</taxon>
    </lineage>
</organism>
<feature type="compositionally biased region" description="Polar residues" evidence="1">
    <location>
        <begin position="80"/>
        <end position="90"/>
    </location>
</feature>
<accession>A0A6A6V3Z3</accession>
<protein>
    <submittedName>
        <fullName evidence="2">Uncharacterized protein</fullName>
    </submittedName>
</protein>
<feature type="compositionally biased region" description="Basic residues" evidence="1">
    <location>
        <begin position="793"/>
        <end position="807"/>
    </location>
</feature>
<reference evidence="2" key="1">
    <citation type="journal article" date="2020" name="Stud. Mycol.">
        <title>101 Dothideomycetes genomes: a test case for predicting lifestyles and emergence of pathogens.</title>
        <authorList>
            <person name="Haridas S."/>
            <person name="Albert R."/>
            <person name="Binder M."/>
            <person name="Bloem J."/>
            <person name="Labutti K."/>
            <person name="Salamov A."/>
            <person name="Andreopoulos B."/>
            <person name="Baker S."/>
            <person name="Barry K."/>
            <person name="Bills G."/>
            <person name="Bluhm B."/>
            <person name="Cannon C."/>
            <person name="Castanera R."/>
            <person name="Culley D."/>
            <person name="Daum C."/>
            <person name="Ezra D."/>
            <person name="Gonzalez J."/>
            <person name="Henrissat B."/>
            <person name="Kuo A."/>
            <person name="Liang C."/>
            <person name="Lipzen A."/>
            <person name="Lutzoni F."/>
            <person name="Magnuson J."/>
            <person name="Mondo S."/>
            <person name="Nolan M."/>
            <person name="Ohm R."/>
            <person name="Pangilinan J."/>
            <person name="Park H.-J."/>
            <person name="Ramirez L."/>
            <person name="Alfaro M."/>
            <person name="Sun H."/>
            <person name="Tritt A."/>
            <person name="Yoshinaga Y."/>
            <person name="Zwiers L.-H."/>
            <person name="Turgeon B."/>
            <person name="Goodwin S."/>
            <person name="Spatafora J."/>
            <person name="Crous P."/>
            <person name="Grigoriev I."/>
        </authorList>
    </citation>
    <scope>NUCLEOTIDE SEQUENCE</scope>
    <source>
        <strain evidence="2">CBS 119925</strain>
    </source>
</reference>
<gene>
    <name evidence="2" type="ORF">M011DRAFT_508065</name>
</gene>
<sequence length="860" mass="93369">MEYSGSATSRVRDEANAHMAASPGQEPVKSLPNSFSDTIEHPVGTTTNGEQAEPHIAPNGEPGPSATLDTHRELAEQEPTIHSGTEPSIQSALFTDDLSEAWTVRTRAVPPVSGAHGFHEIENVSQKTEGTTQIPAKPSNNKPDNSTSLSANVRRQDAEQGWEALEPKQGATTITMPGMYRPPQPGEVIIRFKVEDETAAPVEQELGTLRYDETGQAIISVQKGLMIHSPALQPGSTTQGSEQKDNGLSALWSTPLAVTDAMALGGRSSTHPDQKNVSDVPQVIKKIDPHDEGGLVVPPVKRTGVSETRSKGKEKEAVYEPGASQMTTMTASSEALVPQRRDSQSSQSSAYAESIYSHPEEWCGYENTKSLNQAVENATQGLTQLSHSASIKPAGNPWYVTTSMRLPLAVADFARTDKGPSISVDDFSRMGSADVRAISSVLAEGSNSKANIAGQCPVTASTQPSREPATSEWGVNYNFLIRRQAERTAMREVNSLQNTNGTPLPLETMEQMIPSRSEQDFPLSFPATYLIPDIRIPEEAPRSGYGEKYNRRKAKAIDARLYQAIRQRQAEEMAETAVAPSMYGIIDPSRAQPEATGGQAGTNGEKTSRSRSNKFSWFKRPWSSASNLDGAASGSNRPLELTSLAPSDTADDDASTRPLLGRRSRRAYDEATANDDTSTRPLLGRFEEDMADDNASTRPLLSRFEEDLGDDDRSTRPLLSGSPRVINMDARRPTPDANPVGAHVSCSALSSVDTATREREARRECFYEPRPPDEYPARRASSHPDLRAASSRAAKKIRNKLVKRPRPGRGENRPSEVTQEGVQTQTAPTSTANATEPERPNKNGGFFHRLVGKTLDRLLA</sequence>
<proteinExistence type="predicted"/>
<feature type="region of interest" description="Disordered" evidence="1">
    <location>
        <begin position="1"/>
        <end position="90"/>
    </location>
</feature>
<feature type="compositionally biased region" description="Basic and acidic residues" evidence="1">
    <location>
        <begin position="703"/>
        <end position="715"/>
    </location>
</feature>
<evidence type="ECO:0000313" key="3">
    <source>
        <dbReference type="Proteomes" id="UP000799440"/>
    </source>
</evidence>